<dbReference type="OrthoDB" id="1918044at2759"/>
<keyword evidence="9" id="KW-1185">Reference proteome</keyword>
<sequence length="349" mass="40392">MIFSRILLYHYAWNYSIVFIVLSTHLRLHFTKIPSSHKKLVSVQVIDGHSCVFYTFQSWTGQQPIKVMDTATMDLEAVFLSGMLGLQANKCFECGCVLDPSAGREFLSDHSVNKRTSTGQAEIMDTNSNRTLGFLPVKFNRSNSTKESGPRRPSPTRLLQDQTTRMRICHMTGKYYCDRCHWNDQWYVPGSIFLLNDTSMHPLSRTTYLRLRVLWDSAIYRIPSYWHHENQKAAEAFHIRMELHQMLRYTLACSVAAALKECAELSDPSHLLGHPNYMRMCDVLEILNGQLIERLRNHLKVLAEHVQGCEVSSCLAPRLHLTLKHENYFSFLLTPAYSRFPLSNWQSKR</sequence>
<evidence type="ECO:0000256" key="1">
    <source>
        <dbReference type="ARBA" id="ARBA00022723"/>
    </source>
</evidence>
<comment type="caution">
    <text evidence="8">The sequence shown here is derived from an EMBL/GenBank/DDBJ whole genome shotgun (WGS) entry which is preliminary data.</text>
</comment>
<dbReference type="PANTHER" id="PTHR12326">
    <property type="entry name" value="PLECKSTRIN HOMOLOGY DOMAIN CONTAINING PROTEIN"/>
    <property type="match status" value="1"/>
</dbReference>
<name>A0A8E0RSQ7_9TREM</name>
<evidence type="ECO:0000256" key="4">
    <source>
        <dbReference type="ARBA" id="ARBA00022833"/>
    </source>
</evidence>
<feature type="region of interest" description="Disordered" evidence="5">
    <location>
        <begin position="140"/>
        <end position="159"/>
    </location>
</feature>
<dbReference type="EMBL" id="LUCM01007482">
    <property type="protein sequence ID" value="KAA0189867.1"/>
    <property type="molecule type" value="Genomic_DNA"/>
</dbReference>
<evidence type="ECO:0000256" key="2">
    <source>
        <dbReference type="ARBA" id="ARBA00022737"/>
    </source>
</evidence>
<reference evidence="8" key="1">
    <citation type="submission" date="2019-05" db="EMBL/GenBank/DDBJ databases">
        <title>Annotation for the trematode Fasciolopsis buski.</title>
        <authorList>
            <person name="Choi Y.-J."/>
        </authorList>
    </citation>
    <scope>NUCLEOTIDE SEQUENCE</scope>
    <source>
        <strain evidence="8">HT</strain>
        <tissue evidence="8">Whole worm</tissue>
    </source>
</reference>
<proteinExistence type="predicted"/>
<feature type="domain" description="Rubicon Homology" evidence="7">
    <location>
        <begin position="167"/>
        <end position="323"/>
    </location>
</feature>
<feature type="transmembrane region" description="Helical" evidence="6">
    <location>
        <begin position="12"/>
        <end position="30"/>
    </location>
</feature>
<keyword evidence="4" id="KW-0862">Zinc</keyword>
<evidence type="ECO:0000256" key="5">
    <source>
        <dbReference type="SAM" id="MobiDB-lite"/>
    </source>
</evidence>
<dbReference type="AlphaFoldDB" id="A0A8E0RSQ7"/>
<dbReference type="PANTHER" id="PTHR12326:SF3">
    <property type="entry name" value="DIFFERENTIALLY EXPRESSED IN FDCP 8 HOMOLOG"/>
    <property type="match status" value="1"/>
</dbReference>
<accession>A0A8E0RSQ7</accession>
<keyword evidence="2" id="KW-0677">Repeat</keyword>
<keyword evidence="6" id="KW-1133">Transmembrane helix</keyword>
<evidence type="ECO:0000313" key="8">
    <source>
        <dbReference type="EMBL" id="KAA0189867.1"/>
    </source>
</evidence>
<evidence type="ECO:0000259" key="7">
    <source>
        <dbReference type="SMART" id="SM01175"/>
    </source>
</evidence>
<evidence type="ECO:0000313" key="9">
    <source>
        <dbReference type="Proteomes" id="UP000728185"/>
    </source>
</evidence>
<gene>
    <name evidence="8" type="ORF">FBUS_03821</name>
</gene>
<keyword evidence="1" id="KW-0479">Metal-binding</keyword>
<dbReference type="Pfam" id="PF13901">
    <property type="entry name" value="RH_dom"/>
    <property type="match status" value="1"/>
</dbReference>
<dbReference type="SMART" id="SM01175">
    <property type="entry name" value="DUF4206"/>
    <property type="match status" value="1"/>
</dbReference>
<dbReference type="GO" id="GO:0008270">
    <property type="term" value="F:zinc ion binding"/>
    <property type="evidence" value="ECO:0007669"/>
    <property type="project" value="UniProtKB-KW"/>
</dbReference>
<evidence type="ECO:0000256" key="3">
    <source>
        <dbReference type="ARBA" id="ARBA00022771"/>
    </source>
</evidence>
<keyword evidence="6" id="KW-0812">Transmembrane</keyword>
<organism evidence="8 9">
    <name type="scientific">Fasciolopsis buskii</name>
    <dbReference type="NCBI Taxonomy" id="27845"/>
    <lineage>
        <taxon>Eukaryota</taxon>
        <taxon>Metazoa</taxon>
        <taxon>Spiralia</taxon>
        <taxon>Lophotrochozoa</taxon>
        <taxon>Platyhelminthes</taxon>
        <taxon>Trematoda</taxon>
        <taxon>Digenea</taxon>
        <taxon>Plagiorchiida</taxon>
        <taxon>Echinostomata</taxon>
        <taxon>Echinostomatoidea</taxon>
        <taxon>Fasciolidae</taxon>
        <taxon>Fasciolopsis</taxon>
    </lineage>
</organism>
<keyword evidence="6" id="KW-0472">Membrane</keyword>
<dbReference type="Proteomes" id="UP000728185">
    <property type="component" value="Unassembled WGS sequence"/>
</dbReference>
<protein>
    <recommendedName>
        <fullName evidence="7">Rubicon Homology domain-containing protein</fullName>
    </recommendedName>
</protein>
<dbReference type="InterPro" id="IPR025258">
    <property type="entry name" value="RH_dom"/>
</dbReference>
<dbReference type="InterPro" id="IPR051366">
    <property type="entry name" value="DEF8"/>
</dbReference>
<keyword evidence="3" id="KW-0863">Zinc-finger</keyword>
<evidence type="ECO:0000256" key="6">
    <source>
        <dbReference type="SAM" id="Phobius"/>
    </source>
</evidence>